<dbReference type="GO" id="GO:0045490">
    <property type="term" value="P:pectin catabolic process"/>
    <property type="evidence" value="ECO:0007669"/>
    <property type="project" value="InterPro"/>
</dbReference>
<evidence type="ECO:0000256" key="1">
    <source>
        <dbReference type="ARBA" id="ARBA00000552"/>
    </source>
</evidence>
<keyword evidence="9" id="KW-1185">Reference proteome</keyword>
<evidence type="ECO:0000256" key="7">
    <source>
        <dbReference type="ARBA" id="ARBA00023235"/>
    </source>
</evidence>
<name>A0A2K8KHL2_9MOLU</name>
<comment type="cofactor">
    <cofactor evidence="2">
        <name>Zn(2+)</name>
        <dbReference type="ChEBI" id="CHEBI:29105"/>
    </cofactor>
</comment>
<proteinExistence type="inferred from homology"/>
<dbReference type="PANTHER" id="PTHR38461">
    <property type="entry name" value="4-DEOXY-L-THREO-5-HEXOSULOSE-URONATE KETOL-ISOMERASE"/>
    <property type="match status" value="1"/>
</dbReference>
<dbReference type="GO" id="GO:0008697">
    <property type="term" value="F:4-deoxy-L-threo-5-hexosulose-uronate ketol-isomerase activity"/>
    <property type="evidence" value="ECO:0007669"/>
    <property type="project" value="UniProtKB-EC"/>
</dbReference>
<dbReference type="EMBL" id="CP024870">
    <property type="protein sequence ID" value="ATX71165.1"/>
    <property type="molecule type" value="Genomic_DNA"/>
</dbReference>
<dbReference type="PANTHER" id="PTHR38461:SF1">
    <property type="entry name" value="4-DEOXY-L-THREO-5-HEXOSULOSE-URONATE KETOL-ISOMERASE"/>
    <property type="match status" value="1"/>
</dbReference>
<dbReference type="Pfam" id="PF04962">
    <property type="entry name" value="KduI"/>
    <property type="match status" value="1"/>
</dbReference>
<comment type="similarity">
    <text evidence="3">Belongs to the KduI family.</text>
</comment>
<dbReference type="RefSeq" id="WP_100254706.1">
    <property type="nucleotide sequence ID" value="NZ_CP024870.1"/>
</dbReference>
<dbReference type="InterPro" id="IPR011051">
    <property type="entry name" value="RmlC_Cupin_sf"/>
</dbReference>
<dbReference type="SUPFAM" id="SSF51182">
    <property type="entry name" value="RmlC-like cupins"/>
    <property type="match status" value="1"/>
</dbReference>
<dbReference type="CDD" id="cd20491">
    <property type="entry name" value="cupin_KduI_C"/>
    <property type="match status" value="1"/>
</dbReference>
<accession>A0A2K8KHL2</accession>
<keyword evidence="6" id="KW-0862">Zinc</keyword>
<keyword evidence="7 8" id="KW-0413">Isomerase</keyword>
<dbReference type="NCBIfam" id="NF002091">
    <property type="entry name" value="PRK00924.1"/>
    <property type="match status" value="1"/>
</dbReference>
<evidence type="ECO:0000256" key="4">
    <source>
        <dbReference type="ARBA" id="ARBA00012547"/>
    </source>
</evidence>
<gene>
    <name evidence="8" type="primary">kduI</name>
    <name evidence="8" type="ORF">SCLAR_v1c08570</name>
</gene>
<dbReference type="EC" id="5.3.1.17" evidence="4"/>
<protein>
    <recommendedName>
        <fullName evidence="4">5-dehydro-4-deoxy-D-glucuronate isomerase</fullName>
        <ecNumber evidence="4">5.3.1.17</ecNumber>
    </recommendedName>
</protein>
<dbReference type="Gene3D" id="2.60.120.10">
    <property type="entry name" value="Jelly Rolls"/>
    <property type="match status" value="1"/>
</dbReference>
<sequence length="279" mass="32142">MKKIQLSDAVSKKEFSKLTKNDLVANFKFNLFETDEVKAVYTYYDRVLLMGAVPKTKLLEISKFGTELNAKYLLENREIGIINLAAPGIVIVENKEFLLNKNEAIYIGKGNEKIQLKSQNPDTPAMFYMVSTPAHKVLPTKIISINDAKVVNWGKKETLNERTIYQLIHPEVVETCQLSLGVTCLKPGSVWNTYPPHTHERRMECYLYFDLDHESEVYHFMGQKEDVRNIIMRDKDCVVNPPWSVHYGVGTKSYSFVWAMAGENKDWTDMDFIETKDLI</sequence>
<dbReference type="GO" id="GO:0019698">
    <property type="term" value="P:D-galacturonate catabolic process"/>
    <property type="evidence" value="ECO:0007669"/>
    <property type="project" value="TreeGrafter"/>
</dbReference>
<evidence type="ECO:0000256" key="3">
    <source>
        <dbReference type="ARBA" id="ARBA00008086"/>
    </source>
</evidence>
<evidence type="ECO:0000313" key="8">
    <source>
        <dbReference type="EMBL" id="ATX71165.1"/>
    </source>
</evidence>
<dbReference type="InterPro" id="IPR014710">
    <property type="entry name" value="RmlC-like_jellyroll"/>
</dbReference>
<evidence type="ECO:0000256" key="2">
    <source>
        <dbReference type="ARBA" id="ARBA00001947"/>
    </source>
</evidence>
<evidence type="ECO:0000256" key="6">
    <source>
        <dbReference type="ARBA" id="ARBA00022833"/>
    </source>
</evidence>
<dbReference type="AlphaFoldDB" id="A0A2K8KHL2"/>
<comment type="catalytic activity">
    <reaction evidence="1">
        <text>5-dehydro-4-deoxy-D-glucuronate = 3-deoxy-D-glycero-2,5-hexodiulosonate</text>
        <dbReference type="Rhea" id="RHEA:23896"/>
        <dbReference type="ChEBI" id="CHEBI:17117"/>
        <dbReference type="ChEBI" id="CHEBI:29071"/>
        <dbReference type="EC" id="5.3.1.17"/>
    </reaction>
</comment>
<dbReference type="CDD" id="cd20294">
    <property type="entry name" value="cupin_KduI_N"/>
    <property type="match status" value="1"/>
</dbReference>
<dbReference type="InterPro" id="IPR027449">
    <property type="entry name" value="KduI_N"/>
</dbReference>
<dbReference type="InterPro" id="IPR021120">
    <property type="entry name" value="KduI/IolB_isomerase"/>
</dbReference>
<dbReference type="InterPro" id="IPR007045">
    <property type="entry name" value="KduI"/>
</dbReference>
<organism evidence="8 9">
    <name type="scientific">Spiroplasma clarkii</name>
    <dbReference type="NCBI Taxonomy" id="2139"/>
    <lineage>
        <taxon>Bacteria</taxon>
        <taxon>Bacillati</taxon>
        <taxon>Mycoplasmatota</taxon>
        <taxon>Mollicutes</taxon>
        <taxon>Entomoplasmatales</taxon>
        <taxon>Spiroplasmataceae</taxon>
        <taxon>Spiroplasma</taxon>
    </lineage>
</organism>
<dbReference type="Proteomes" id="UP000231179">
    <property type="component" value="Chromosome"/>
</dbReference>
<evidence type="ECO:0000256" key="5">
    <source>
        <dbReference type="ARBA" id="ARBA00022723"/>
    </source>
</evidence>
<dbReference type="Gene3D" id="2.60.120.520">
    <property type="entry name" value="pectin degrading enzyme 5-keto 4- deoxyuronate isomerase, domain 1"/>
    <property type="match status" value="1"/>
</dbReference>
<keyword evidence="5" id="KW-0479">Metal-binding</keyword>
<dbReference type="GO" id="GO:0046872">
    <property type="term" value="F:metal ion binding"/>
    <property type="evidence" value="ECO:0007669"/>
    <property type="project" value="UniProtKB-KW"/>
</dbReference>
<reference evidence="8 9" key="1">
    <citation type="submission" date="2017-11" db="EMBL/GenBank/DDBJ databases">
        <title>Complete genome sequence of Spiroplasma clarkii CN-5 (DSM 19994).</title>
        <authorList>
            <person name="Tsai Y.-M."/>
            <person name="Chang A."/>
            <person name="Lo W.-S."/>
            <person name="Kuo C.-H."/>
        </authorList>
    </citation>
    <scope>NUCLEOTIDE SEQUENCE [LARGE SCALE GENOMIC DNA]</scope>
    <source>
        <strain evidence="8 9">CN-5</strain>
    </source>
</reference>
<evidence type="ECO:0000313" key="9">
    <source>
        <dbReference type="Proteomes" id="UP000231179"/>
    </source>
</evidence>
<dbReference type="GO" id="GO:0042840">
    <property type="term" value="P:D-glucuronate catabolic process"/>
    <property type="evidence" value="ECO:0007669"/>
    <property type="project" value="TreeGrafter"/>
</dbReference>